<reference evidence="1" key="1">
    <citation type="submission" date="2022-03" db="EMBL/GenBank/DDBJ databases">
        <authorList>
            <person name="Martin C."/>
        </authorList>
    </citation>
    <scope>NUCLEOTIDE SEQUENCE</scope>
</reference>
<dbReference type="EMBL" id="CAIIXF020000004">
    <property type="protein sequence ID" value="CAH1781806.1"/>
    <property type="molecule type" value="Genomic_DNA"/>
</dbReference>
<dbReference type="AlphaFoldDB" id="A0A8J1YBJ7"/>
<evidence type="ECO:0000313" key="1">
    <source>
        <dbReference type="EMBL" id="CAH1781806.1"/>
    </source>
</evidence>
<name>A0A8J1YBJ7_OWEFU</name>
<comment type="caution">
    <text evidence="1">The sequence shown here is derived from an EMBL/GenBank/DDBJ whole genome shotgun (WGS) entry which is preliminary data.</text>
</comment>
<dbReference type="Proteomes" id="UP000749559">
    <property type="component" value="Unassembled WGS sequence"/>
</dbReference>
<sequence length="559" mass="61738">MMANSNVLKILAFLVIVVSSVTGQLSSCWNCSRRAPTNYSSDVSDDNYDDPPEAEIVHDCMVPMMEYFDRNGGYDQITTWLGDALYQANFTLVDELCEVLGTMVEKVALAIDDCNNGELESWWSDQLDCDTNPGYTLYKRVCNGKVLSEMWEGLRGHNVYEAIPHNTTIRRLFDTNTYMVAFMQAVYSYNPALDTSGMSERELENRKIDKQYICSSYKSATTSIRRLFEKHADDFPVAPNNVAKNGYKCGMLFAIPYCVEDLCGITAETCLTAGERVEVTPEVKKSTCRRTVGMFGLSHIERQVPSESGDGTFTTKRVTASIMTSGVVDILKNDYMSLTATFEAIPGSAKQATKLRSVEFQLLDHSTGEVALQYTMDAANYKETFDNDVTQQGAAGEEIKISSTSKRRRITHGPTGSFVQLSRFVVSDSLTLYLLVSRLPCEVLEMSSGILAQGLTSDQLVELDPVSDSTTRRRRQTSSTLTEAQIEEACGSDATCRYDVSQTNELGAAVTVQEFDSQSNEIEAADDTFTNEDGGSGDGAGHILPSVLVFISLIITHFI</sequence>
<gene>
    <name evidence="1" type="ORF">OFUS_LOCUS8325</name>
</gene>
<organism evidence="1 2">
    <name type="scientific">Owenia fusiformis</name>
    <name type="common">Polychaete worm</name>
    <dbReference type="NCBI Taxonomy" id="6347"/>
    <lineage>
        <taxon>Eukaryota</taxon>
        <taxon>Metazoa</taxon>
        <taxon>Spiralia</taxon>
        <taxon>Lophotrochozoa</taxon>
        <taxon>Annelida</taxon>
        <taxon>Polychaeta</taxon>
        <taxon>Sedentaria</taxon>
        <taxon>Canalipalpata</taxon>
        <taxon>Sabellida</taxon>
        <taxon>Oweniida</taxon>
        <taxon>Oweniidae</taxon>
        <taxon>Owenia</taxon>
    </lineage>
</organism>
<protein>
    <submittedName>
        <fullName evidence="1">Uncharacterized protein</fullName>
    </submittedName>
</protein>
<keyword evidence="2" id="KW-1185">Reference proteome</keyword>
<evidence type="ECO:0000313" key="2">
    <source>
        <dbReference type="Proteomes" id="UP000749559"/>
    </source>
</evidence>
<accession>A0A8J1YBJ7</accession>
<proteinExistence type="predicted"/>